<reference evidence="6" key="1">
    <citation type="submission" date="2016-11" db="UniProtKB">
        <authorList>
            <consortium name="WormBaseParasite"/>
        </authorList>
    </citation>
    <scope>IDENTIFICATION</scope>
</reference>
<dbReference type="EMBL" id="CAJFDI010000006">
    <property type="protein sequence ID" value="CAD5235228.1"/>
    <property type="molecule type" value="Genomic_DNA"/>
</dbReference>
<accession>A0A1I7RK60</accession>
<evidence type="ECO:0000313" key="5">
    <source>
        <dbReference type="Proteomes" id="UP000659654"/>
    </source>
</evidence>
<dbReference type="AlphaFoldDB" id="A0A1I7RK60"/>
<evidence type="ECO:0000313" key="3">
    <source>
        <dbReference type="EMBL" id="CAD5235228.1"/>
    </source>
</evidence>
<feature type="transmembrane region" description="Helical" evidence="1">
    <location>
        <begin position="489"/>
        <end position="510"/>
    </location>
</feature>
<reference evidence="3" key="2">
    <citation type="submission" date="2020-09" db="EMBL/GenBank/DDBJ databases">
        <authorList>
            <person name="Kikuchi T."/>
        </authorList>
    </citation>
    <scope>NUCLEOTIDE SEQUENCE</scope>
    <source>
        <strain evidence="3">Ka4C1</strain>
    </source>
</reference>
<evidence type="ECO:0000256" key="1">
    <source>
        <dbReference type="SAM" id="Phobius"/>
    </source>
</evidence>
<evidence type="ECO:0000313" key="4">
    <source>
        <dbReference type="Proteomes" id="UP000095284"/>
    </source>
</evidence>
<keyword evidence="2" id="KW-0732">Signal</keyword>
<feature type="chain" id="PRO_5036021821" evidence="2">
    <location>
        <begin position="19"/>
        <end position="534"/>
    </location>
</feature>
<sequence>MGTLLPFLILTFTTTTISFQVLPYVHIDYEHYYRLAQCQAQCVEKYGVVAVKRRLDGSSRSFFNISSGNYNMCELGCSHARMAAKKAILSRSISDAFTDGQNFWHSVMENQKTDKKQNPSPLHALRALCAKPAASVPENGLMDSYEITLTAMPKKLEFLAPAKVLIQWKQRVAMPKGGFDETKWITAAIEHDLVFKAEAIQPGIQYKFMATVIAANGKMGAGVTSDWVEVPALGTVPTAFGTPLTITPQYNSDDNVSAVISFKRPAVDPTKSNRHHNHLLSPTCSFQLRYANKTKDIYARNFEMDESEGILLTNLAFNTDYSVELLAIPPNANPTETPETAEILRKSANAEFKTISCADIFGQGSLQCEPEPVKDLDIQLNVENGTARISWRPSAEQRHVLLYELRYLPVSDRSKCGIRETTLYLTAKSTSAEIPLSGLHPCEVEVEVTNFDLRGRDASTTSRFLYQPPPELSLMNTIDETKARILRNLWLIVLVPVVLILIMILMVRFAHLGQRKLKKVAEKNRDKFPQPVDV</sequence>
<feature type="signal peptide" evidence="2">
    <location>
        <begin position="1"/>
        <end position="18"/>
    </location>
</feature>
<dbReference type="OrthoDB" id="5783913at2759"/>
<evidence type="ECO:0000256" key="2">
    <source>
        <dbReference type="SAM" id="SignalP"/>
    </source>
</evidence>
<evidence type="ECO:0000313" key="6">
    <source>
        <dbReference type="WBParaSite" id="BXY_0109300.1"/>
    </source>
</evidence>
<dbReference type="WBParaSite" id="BXY_0109300.1">
    <property type="protein sequence ID" value="BXY_0109300.1"/>
    <property type="gene ID" value="BXY_0109300"/>
</dbReference>
<keyword evidence="5" id="KW-1185">Reference proteome</keyword>
<dbReference type="EMBL" id="CAJFCV020000006">
    <property type="protein sequence ID" value="CAG9131481.1"/>
    <property type="molecule type" value="Genomic_DNA"/>
</dbReference>
<name>A0A1I7RK60_BURXY</name>
<dbReference type="eggNOG" id="ENOG502S2WC">
    <property type="taxonomic scope" value="Eukaryota"/>
</dbReference>
<dbReference type="Proteomes" id="UP000095284">
    <property type="component" value="Unplaced"/>
</dbReference>
<protein>
    <submittedName>
        <fullName evidence="3">(pine wood nematode) hypothetical protein</fullName>
    </submittedName>
</protein>
<dbReference type="Proteomes" id="UP000659654">
    <property type="component" value="Unassembled WGS sequence"/>
</dbReference>
<keyword evidence="1" id="KW-1133">Transmembrane helix</keyword>
<proteinExistence type="predicted"/>
<gene>
    <name evidence="3" type="ORF">BXYJ_LOCUS15319</name>
</gene>
<keyword evidence="1" id="KW-0472">Membrane</keyword>
<organism evidence="4 6">
    <name type="scientific">Bursaphelenchus xylophilus</name>
    <name type="common">Pinewood nematode worm</name>
    <name type="synonym">Aphelenchoides xylophilus</name>
    <dbReference type="NCBI Taxonomy" id="6326"/>
    <lineage>
        <taxon>Eukaryota</taxon>
        <taxon>Metazoa</taxon>
        <taxon>Ecdysozoa</taxon>
        <taxon>Nematoda</taxon>
        <taxon>Chromadorea</taxon>
        <taxon>Rhabditida</taxon>
        <taxon>Tylenchina</taxon>
        <taxon>Tylenchomorpha</taxon>
        <taxon>Aphelenchoidea</taxon>
        <taxon>Aphelenchoididae</taxon>
        <taxon>Bursaphelenchus</taxon>
    </lineage>
</organism>
<dbReference type="Proteomes" id="UP000582659">
    <property type="component" value="Unassembled WGS sequence"/>
</dbReference>
<keyword evidence="1" id="KW-0812">Transmembrane</keyword>